<organism evidence="3 4">
    <name type="scientific">Edaphochlamys debaryana</name>
    <dbReference type="NCBI Taxonomy" id="47281"/>
    <lineage>
        <taxon>Eukaryota</taxon>
        <taxon>Viridiplantae</taxon>
        <taxon>Chlorophyta</taxon>
        <taxon>core chlorophytes</taxon>
        <taxon>Chlorophyceae</taxon>
        <taxon>CS clade</taxon>
        <taxon>Chlamydomonadales</taxon>
        <taxon>Chlamydomonadales incertae sedis</taxon>
        <taxon>Edaphochlamys</taxon>
    </lineage>
</organism>
<feature type="compositionally biased region" description="Gly residues" evidence="1">
    <location>
        <begin position="638"/>
        <end position="660"/>
    </location>
</feature>
<keyword evidence="2" id="KW-1133">Transmembrane helix</keyword>
<keyword evidence="2" id="KW-0472">Membrane</keyword>
<gene>
    <name evidence="3" type="ORF">HYH03_008778</name>
</gene>
<feature type="region of interest" description="Disordered" evidence="1">
    <location>
        <begin position="493"/>
        <end position="522"/>
    </location>
</feature>
<dbReference type="AlphaFoldDB" id="A0A835Y603"/>
<feature type="compositionally biased region" description="Low complexity" evidence="1">
    <location>
        <begin position="495"/>
        <end position="507"/>
    </location>
</feature>
<feature type="region of interest" description="Disordered" evidence="1">
    <location>
        <begin position="614"/>
        <end position="660"/>
    </location>
</feature>
<keyword evidence="2" id="KW-0812">Transmembrane</keyword>
<protein>
    <submittedName>
        <fullName evidence="3">Uncharacterized protein</fullName>
    </submittedName>
</protein>
<reference evidence="3" key="1">
    <citation type="journal article" date="2020" name="bioRxiv">
        <title>Comparative genomics of Chlamydomonas.</title>
        <authorList>
            <person name="Craig R.J."/>
            <person name="Hasan A.R."/>
            <person name="Ness R.W."/>
            <person name="Keightley P.D."/>
        </authorList>
    </citation>
    <scope>NUCLEOTIDE SEQUENCE</scope>
    <source>
        <strain evidence="3">CCAP 11/70</strain>
    </source>
</reference>
<dbReference type="OrthoDB" id="531190at2759"/>
<comment type="caution">
    <text evidence="3">The sequence shown here is derived from an EMBL/GenBank/DDBJ whole genome shotgun (WGS) entry which is preliminary data.</text>
</comment>
<accession>A0A835Y603</accession>
<evidence type="ECO:0000313" key="3">
    <source>
        <dbReference type="EMBL" id="KAG2493115.1"/>
    </source>
</evidence>
<evidence type="ECO:0000256" key="2">
    <source>
        <dbReference type="SAM" id="Phobius"/>
    </source>
</evidence>
<evidence type="ECO:0000313" key="4">
    <source>
        <dbReference type="Proteomes" id="UP000612055"/>
    </source>
</evidence>
<sequence>MFDEMEAFTNLLDGGSAAVLTALIAVASVSVNLYGGLLTERKRADLAKQVERDRQAALQVKEMRSLVARYRGPLLEAAVDLENRLVTVATGRTARGGGRGVVEEEVLYTLFTIAQFLGFVEIVRREGPRERSFLQQGNPQGTDTLATLVEGFRFILCAHSSALQAWFDEGDTRDHPGARSRPAVPHGDVQESVQSALARAKVAAAVAAAAVAAAEPASPAEGNGASSSSAAPLAAALAAANSASGNGVGPQPVPSSSSVVGVAVAPQPVASTSGGGGAEAAAAAAVAKLPLVKARVRGDTGLAESWPGSNVLRMSRGTQRAVGSMMIITPVGASRHYTLSYSDFYRRYYSDPAFAAWLKPVFQDLVGLIATPGGWPGTGPFPMNSWSRLLLLQQLLVDTIDLLDPFWVRTPEQHRLRLAPVTYVPLPNAESYKERLEMLESLADSAPAMNSVFLRVGWVRSARDGHSNEYLGSNDRISERLYWLSPGQGGGGAAAGQDGAAGAAGAAGTAGGQYGPSNSRSSLARTAYERGAAGLSYSSMDEADMGVGLPYDLGGGAGAAGAGAGPGRGGPAGPVPTGPPLGAGAFVRPQVGYGNGGARLLGQRPPPPNALVVPGSWGPAPQGWGPGQAEEAVVRSGDAGGQIQGGGVGRGDEGGGGGRT</sequence>
<proteinExistence type="predicted"/>
<feature type="compositionally biased region" description="Low complexity" evidence="1">
    <location>
        <begin position="614"/>
        <end position="629"/>
    </location>
</feature>
<dbReference type="EMBL" id="JAEHOE010000040">
    <property type="protein sequence ID" value="KAG2493115.1"/>
    <property type="molecule type" value="Genomic_DNA"/>
</dbReference>
<name>A0A835Y603_9CHLO</name>
<keyword evidence="4" id="KW-1185">Reference proteome</keyword>
<evidence type="ECO:0000256" key="1">
    <source>
        <dbReference type="SAM" id="MobiDB-lite"/>
    </source>
</evidence>
<feature type="transmembrane region" description="Helical" evidence="2">
    <location>
        <begin position="15"/>
        <end position="34"/>
    </location>
</feature>
<feature type="region of interest" description="Disordered" evidence="1">
    <location>
        <begin position="169"/>
        <end position="191"/>
    </location>
</feature>
<dbReference type="Proteomes" id="UP000612055">
    <property type="component" value="Unassembled WGS sequence"/>
</dbReference>